<protein>
    <submittedName>
        <fullName evidence="3">SPOR domain-containing protein</fullName>
    </submittedName>
</protein>
<name>A0A3G2L1K3_9FLAO</name>
<dbReference type="InterPro" id="IPR040495">
    <property type="entry name" value="HU-CCDC81_bac_1"/>
</dbReference>
<dbReference type="InterPro" id="IPR041268">
    <property type="entry name" value="HU-CCDC81_bac_2"/>
</dbReference>
<keyword evidence="1" id="KW-0175">Coiled coil</keyword>
<dbReference type="InterPro" id="IPR007730">
    <property type="entry name" value="SPOR-like_dom"/>
</dbReference>
<dbReference type="SUPFAM" id="SSF110997">
    <property type="entry name" value="Sporulation related repeat"/>
    <property type="match status" value="1"/>
</dbReference>
<dbReference type="EMBL" id="CP032050">
    <property type="protein sequence ID" value="AYN66129.1"/>
    <property type="molecule type" value="Genomic_DNA"/>
</dbReference>
<dbReference type="Pfam" id="PF18175">
    <property type="entry name" value="HU-CCDC81_bac_2"/>
    <property type="match status" value="1"/>
</dbReference>
<dbReference type="Pfam" id="PF05036">
    <property type="entry name" value="SPOR"/>
    <property type="match status" value="1"/>
</dbReference>
<organism evidence="3 4">
    <name type="scientific">Euzebyella marina</name>
    <dbReference type="NCBI Taxonomy" id="1761453"/>
    <lineage>
        <taxon>Bacteria</taxon>
        <taxon>Pseudomonadati</taxon>
        <taxon>Bacteroidota</taxon>
        <taxon>Flavobacteriia</taxon>
        <taxon>Flavobacteriales</taxon>
        <taxon>Flavobacteriaceae</taxon>
        <taxon>Euzebyella</taxon>
    </lineage>
</organism>
<dbReference type="PROSITE" id="PS51724">
    <property type="entry name" value="SPOR"/>
    <property type="match status" value="1"/>
</dbReference>
<reference evidence="3 4" key="1">
    <citation type="submission" date="2018-08" db="EMBL/GenBank/DDBJ databases">
        <title>The reduced genetic potential of extracellular carbohydrate catabolism in Euzebyella marina RN62, a Flavobacteriia bacterium isolated from the hadal water.</title>
        <authorList>
            <person name="Xue C."/>
        </authorList>
    </citation>
    <scope>NUCLEOTIDE SEQUENCE [LARGE SCALE GENOMIC DNA]</scope>
    <source>
        <strain evidence="3 4">RN62</strain>
    </source>
</reference>
<sequence length="322" mass="36410">MGLEHYIKDLLYRYNCVVIPGFGAFLTQEKSAIIQDSTNTFYPPTKTVSFNQQLVSNDGLLVSYAAEAQKISFEEMLKQVNEEVAQWQKKLNGGEHLRLSDIGSLWNGPEGKMQFQPASSVNYLTSSFGMNSFVSSPITRETIKTEVSQMEERIPIAFTPEKRETLTVRPYLKYAAVVLVALTAGFAGYKYYQTNEANLQLAREDAQEQVSKRIQEATFFDTAPLELPAITLKTSKNIEEQPIAEKGQKVHHIIAGAFRYRTNADRKITQLKKQGYNPSYIGTNPFGLYMVAYDSYTDADEALNALHQIKRTQKDAWLKSVK</sequence>
<feature type="domain" description="SPOR" evidence="2">
    <location>
        <begin position="245"/>
        <end position="322"/>
    </location>
</feature>
<accession>A0A3G2L1K3</accession>
<evidence type="ECO:0000256" key="1">
    <source>
        <dbReference type="SAM" id="Coils"/>
    </source>
</evidence>
<dbReference type="RefSeq" id="WP_121847181.1">
    <property type="nucleotide sequence ID" value="NZ_CP032050.1"/>
</dbReference>
<proteinExistence type="predicted"/>
<dbReference type="AlphaFoldDB" id="A0A3G2L1K3"/>
<dbReference type="Proteomes" id="UP000276309">
    <property type="component" value="Chromosome"/>
</dbReference>
<gene>
    <name evidence="3" type="ORF">D1013_01395</name>
</gene>
<dbReference type="Gene3D" id="3.30.70.1070">
    <property type="entry name" value="Sporulation related repeat"/>
    <property type="match status" value="1"/>
</dbReference>
<keyword evidence="4" id="KW-1185">Reference proteome</keyword>
<feature type="coiled-coil region" evidence="1">
    <location>
        <begin position="70"/>
        <end position="97"/>
    </location>
</feature>
<evidence type="ECO:0000313" key="3">
    <source>
        <dbReference type="EMBL" id="AYN66129.1"/>
    </source>
</evidence>
<dbReference type="KEGG" id="emar:D1013_01395"/>
<dbReference type="OrthoDB" id="653949at2"/>
<dbReference type="GO" id="GO:0042834">
    <property type="term" value="F:peptidoglycan binding"/>
    <property type="evidence" value="ECO:0007669"/>
    <property type="project" value="InterPro"/>
</dbReference>
<dbReference type="Pfam" id="PF18174">
    <property type="entry name" value="HU-CCDC81_bac_1"/>
    <property type="match status" value="1"/>
</dbReference>
<evidence type="ECO:0000313" key="4">
    <source>
        <dbReference type="Proteomes" id="UP000276309"/>
    </source>
</evidence>
<evidence type="ECO:0000259" key="2">
    <source>
        <dbReference type="PROSITE" id="PS51724"/>
    </source>
</evidence>
<dbReference type="InterPro" id="IPR036680">
    <property type="entry name" value="SPOR-like_sf"/>
</dbReference>